<dbReference type="CDD" id="cd04301">
    <property type="entry name" value="NAT_SF"/>
    <property type="match status" value="1"/>
</dbReference>
<evidence type="ECO:0000313" key="3">
    <source>
        <dbReference type="Proteomes" id="UP000593892"/>
    </source>
</evidence>
<dbReference type="PANTHER" id="PTHR43138:SF1">
    <property type="entry name" value="N-ACETYLTRANSFERASE ACA1"/>
    <property type="match status" value="1"/>
</dbReference>
<accession>A0A7S7NRY1</accession>
<dbReference type="PANTHER" id="PTHR43138">
    <property type="entry name" value="ACETYLTRANSFERASE, GNAT FAMILY"/>
    <property type="match status" value="1"/>
</dbReference>
<dbReference type="SUPFAM" id="SSF55729">
    <property type="entry name" value="Acyl-CoA N-acyltransferases (Nat)"/>
    <property type="match status" value="1"/>
</dbReference>
<sequence length="161" mass="17926">MLTIRLAGTGDADAVWAILEPVIRAGETYTIPRDLSREEALTYWFSSDHEVFVAEDDGQVAGTYYLHPNQRGGGAHVANCGYMTAAQATGRGIARAMCLHSQEHASSRGYRAMQFNFVVSTNERAVRLWQHLGFEIVGRLPEAFQHPSLGFVDAFVMYRML</sequence>
<dbReference type="Gene3D" id="3.40.630.30">
    <property type="match status" value="1"/>
</dbReference>
<dbReference type="PROSITE" id="PS51186">
    <property type="entry name" value="GNAT"/>
    <property type="match status" value="1"/>
</dbReference>
<name>A0A7S7NRY1_PALFE</name>
<feature type="domain" description="N-acetyltransferase" evidence="1">
    <location>
        <begin position="2"/>
        <end position="161"/>
    </location>
</feature>
<dbReference type="InterPro" id="IPR016181">
    <property type="entry name" value="Acyl_CoA_acyltransferase"/>
</dbReference>
<organism evidence="2 3">
    <name type="scientific">Paludibaculum fermentans</name>
    <dbReference type="NCBI Taxonomy" id="1473598"/>
    <lineage>
        <taxon>Bacteria</taxon>
        <taxon>Pseudomonadati</taxon>
        <taxon>Acidobacteriota</taxon>
        <taxon>Terriglobia</taxon>
        <taxon>Bryobacterales</taxon>
        <taxon>Bryobacteraceae</taxon>
        <taxon>Paludibaculum</taxon>
    </lineage>
</organism>
<dbReference type="GO" id="GO:0016747">
    <property type="term" value="F:acyltransferase activity, transferring groups other than amino-acyl groups"/>
    <property type="evidence" value="ECO:0007669"/>
    <property type="project" value="InterPro"/>
</dbReference>
<proteinExistence type="predicted"/>
<dbReference type="EMBL" id="CP063849">
    <property type="protein sequence ID" value="QOY88730.1"/>
    <property type="molecule type" value="Genomic_DNA"/>
</dbReference>
<dbReference type="RefSeq" id="WP_194450392.1">
    <property type="nucleotide sequence ID" value="NZ_CP063849.1"/>
</dbReference>
<dbReference type="Pfam" id="PF00583">
    <property type="entry name" value="Acetyltransf_1"/>
    <property type="match status" value="1"/>
</dbReference>
<dbReference type="InterPro" id="IPR052742">
    <property type="entry name" value="Mito_N-acetyltransferase"/>
</dbReference>
<keyword evidence="2" id="KW-0808">Transferase</keyword>
<dbReference type="KEGG" id="pfer:IRI77_01845"/>
<dbReference type="InterPro" id="IPR000182">
    <property type="entry name" value="GNAT_dom"/>
</dbReference>
<evidence type="ECO:0000313" key="2">
    <source>
        <dbReference type="EMBL" id="QOY88730.1"/>
    </source>
</evidence>
<evidence type="ECO:0000259" key="1">
    <source>
        <dbReference type="PROSITE" id="PS51186"/>
    </source>
</evidence>
<dbReference type="AlphaFoldDB" id="A0A7S7NRY1"/>
<dbReference type="Proteomes" id="UP000593892">
    <property type="component" value="Chromosome"/>
</dbReference>
<reference evidence="2 3" key="1">
    <citation type="submission" date="2020-10" db="EMBL/GenBank/DDBJ databases">
        <title>Complete genome sequence of Paludibaculum fermentans P105T, a facultatively anaerobic acidobacterium capable of dissimilatory Fe(III) reduction.</title>
        <authorList>
            <person name="Dedysh S.N."/>
            <person name="Beletsky A.V."/>
            <person name="Kulichevskaya I.S."/>
            <person name="Mardanov A.V."/>
            <person name="Ravin N.V."/>
        </authorList>
    </citation>
    <scope>NUCLEOTIDE SEQUENCE [LARGE SCALE GENOMIC DNA]</scope>
    <source>
        <strain evidence="2 3">P105</strain>
    </source>
</reference>
<protein>
    <submittedName>
        <fullName evidence="2">GNAT family N-acetyltransferase</fullName>
    </submittedName>
</protein>
<gene>
    <name evidence="2" type="ORF">IRI77_01845</name>
</gene>
<keyword evidence="3" id="KW-1185">Reference proteome</keyword>